<feature type="domain" description="HTH araC/xylS-type" evidence="4">
    <location>
        <begin position="188"/>
        <end position="286"/>
    </location>
</feature>
<dbReference type="PANTHER" id="PTHR43280:SF27">
    <property type="entry name" value="TRANSCRIPTIONAL REGULATOR MTLR"/>
    <property type="match status" value="1"/>
</dbReference>
<dbReference type="Proteomes" id="UP000199532">
    <property type="component" value="Unassembled WGS sequence"/>
</dbReference>
<dbReference type="OrthoDB" id="792101at2"/>
<dbReference type="InterPro" id="IPR018062">
    <property type="entry name" value="HTH_AraC-typ_CS"/>
</dbReference>
<dbReference type="RefSeq" id="WP_090338159.1">
    <property type="nucleotide sequence ID" value="NZ_FNXY01000006.1"/>
</dbReference>
<keyword evidence="2 5" id="KW-0238">DNA-binding</keyword>
<accession>A0A1H6XS25</accession>
<dbReference type="EMBL" id="FNXY01000006">
    <property type="protein sequence ID" value="SEJ31853.1"/>
    <property type="molecule type" value="Genomic_DNA"/>
</dbReference>
<keyword evidence="6" id="KW-1185">Reference proteome</keyword>
<name>A0A1H6XS25_9BACT</name>
<keyword evidence="3" id="KW-0804">Transcription</keyword>
<sequence>MIEVYREITPLTQYDCFTVFSRKKKTFDFPLHNHNEFELNLIMGGKGVKRIVGDHTEVIENAELVLVGNNLPHGWFTHQYKWEEGMPEVEEITVQFHRDLFDEKLLRRNQLFFIRSLMEKAVRGIAFSKDTIERIMPRLMSLNQKSGFDSMLELMSILHDLSISRNMRVLSNSTFTDDNINFNSRRIEKVFAYMRDNYDKEITLEGVAKLAGMTEVSFSRFIKKRTGKTFIESLNEIRLGHTSRSLIDTTNTISEIAYKCGFNNLSYFNRIFKNKNGCTPKEFRENYAGTRTFV</sequence>
<dbReference type="PANTHER" id="PTHR43280">
    <property type="entry name" value="ARAC-FAMILY TRANSCRIPTIONAL REGULATOR"/>
    <property type="match status" value="1"/>
</dbReference>
<evidence type="ECO:0000256" key="1">
    <source>
        <dbReference type="ARBA" id="ARBA00023015"/>
    </source>
</evidence>
<dbReference type="STRING" id="408657.SAMN04487995_4170"/>
<dbReference type="SMART" id="SM00342">
    <property type="entry name" value="HTH_ARAC"/>
    <property type="match status" value="1"/>
</dbReference>
<protein>
    <submittedName>
        <fullName evidence="5">AraC-type DNA-binding protein</fullName>
    </submittedName>
</protein>
<gene>
    <name evidence="5" type="ORF">SAMN04487995_4170</name>
</gene>
<evidence type="ECO:0000259" key="4">
    <source>
        <dbReference type="PROSITE" id="PS01124"/>
    </source>
</evidence>
<dbReference type="PROSITE" id="PS01124">
    <property type="entry name" value="HTH_ARAC_FAMILY_2"/>
    <property type="match status" value="1"/>
</dbReference>
<dbReference type="InterPro" id="IPR020449">
    <property type="entry name" value="Tscrpt_reg_AraC-type_HTH"/>
</dbReference>
<reference evidence="5 6" key="1">
    <citation type="submission" date="2016-10" db="EMBL/GenBank/DDBJ databases">
        <authorList>
            <person name="de Groot N.N."/>
        </authorList>
    </citation>
    <scope>NUCLEOTIDE SEQUENCE [LARGE SCALE GENOMIC DNA]</scope>
    <source>
        <strain evidence="5 6">DSM 19938</strain>
    </source>
</reference>
<evidence type="ECO:0000313" key="5">
    <source>
        <dbReference type="EMBL" id="SEJ31853.1"/>
    </source>
</evidence>
<organism evidence="5 6">
    <name type="scientific">Dyadobacter koreensis</name>
    <dbReference type="NCBI Taxonomy" id="408657"/>
    <lineage>
        <taxon>Bacteria</taxon>
        <taxon>Pseudomonadati</taxon>
        <taxon>Bacteroidota</taxon>
        <taxon>Cytophagia</taxon>
        <taxon>Cytophagales</taxon>
        <taxon>Spirosomataceae</taxon>
        <taxon>Dyadobacter</taxon>
    </lineage>
</organism>
<dbReference type="Gene3D" id="1.10.10.60">
    <property type="entry name" value="Homeodomain-like"/>
    <property type="match status" value="2"/>
</dbReference>
<evidence type="ECO:0000256" key="2">
    <source>
        <dbReference type="ARBA" id="ARBA00023125"/>
    </source>
</evidence>
<proteinExistence type="predicted"/>
<dbReference type="PRINTS" id="PR00032">
    <property type="entry name" value="HTHARAC"/>
</dbReference>
<dbReference type="PROSITE" id="PS00041">
    <property type="entry name" value="HTH_ARAC_FAMILY_1"/>
    <property type="match status" value="1"/>
</dbReference>
<evidence type="ECO:0000313" key="6">
    <source>
        <dbReference type="Proteomes" id="UP000199532"/>
    </source>
</evidence>
<dbReference type="Pfam" id="PF12833">
    <property type="entry name" value="HTH_18"/>
    <property type="match status" value="1"/>
</dbReference>
<dbReference type="InterPro" id="IPR009057">
    <property type="entry name" value="Homeodomain-like_sf"/>
</dbReference>
<dbReference type="GO" id="GO:0043565">
    <property type="term" value="F:sequence-specific DNA binding"/>
    <property type="evidence" value="ECO:0007669"/>
    <property type="project" value="InterPro"/>
</dbReference>
<keyword evidence="1" id="KW-0805">Transcription regulation</keyword>
<evidence type="ECO:0000256" key="3">
    <source>
        <dbReference type="ARBA" id="ARBA00023163"/>
    </source>
</evidence>
<dbReference type="SUPFAM" id="SSF46689">
    <property type="entry name" value="Homeodomain-like"/>
    <property type="match status" value="2"/>
</dbReference>
<dbReference type="AlphaFoldDB" id="A0A1H6XS25"/>
<dbReference type="GO" id="GO:0003700">
    <property type="term" value="F:DNA-binding transcription factor activity"/>
    <property type="evidence" value="ECO:0007669"/>
    <property type="project" value="InterPro"/>
</dbReference>
<dbReference type="InterPro" id="IPR018060">
    <property type="entry name" value="HTH_AraC"/>
</dbReference>